<evidence type="ECO:0000259" key="12">
    <source>
        <dbReference type="PROSITE" id="PS51857"/>
    </source>
</evidence>
<feature type="domain" description="CSD" evidence="12">
    <location>
        <begin position="434"/>
        <end position="500"/>
    </location>
</feature>
<dbReference type="InterPro" id="IPR050079">
    <property type="entry name" value="DEAD_box_RNA_helicase"/>
</dbReference>
<organism evidence="13 14">
    <name type="scientific">Ilumatobacter coccineus (strain NBRC 103263 / KCTC 29153 / YM16-304)</name>
    <dbReference type="NCBI Taxonomy" id="1313172"/>
    <lineage>
        <taxon>Bacteria</taxon>
        <taxon>Bacillati</taxon>
        <taxon>Actinomycetota</taxon>
        <taxon>Acidimicrobiia</taxon>
        <taxon>Acidimicrobiales</taxon>
        <taxon>Ilumatobacteraceae</taxon>
        <taxon>Ilumatobacter</taxon>
    </lineage>
</organism>
<feature type="compositionally biased region" description="Basic and acidic residues" evidence="8">
    <location>
        <begin position="409"/>
        <end position="424"/>
    </location>
</feature>
<dbReference type="GO" id="GO:0003724">
    <property type="term" value="F:RNA helicase activity"/>
    <property type="evidence" value="ECO:0007669"/>
    <property type="project" value="InterPro"/>
</dbReference>
<dbReference type="SUPFAM" id="SSF52540">
    <property type="entry name" value="P-loop containing nucleoside triphosphate hydrolases"/>
    <property type="match status" value="1"/>
</dbReference>
<dbReference type="OrthoDB" id="9805696at2"/>
<feature type="domain" description="Helicase C-terminal" evidence="10">
    <location>
        <begin position="244"/>
        <end position="386"/>
    </location>
</feature>
<keyword evidence="1" id="KW-0547">Nucleotide-binding</keyword>
<dbReference type="InterPro" id="IPR012340">
    <property type="entry name" value="NA-bd_OB-fold"/>
</dbReference>
<dbReference type="SMART" id="SM00490">
    <property type="entry name" value="HELICc"/>
    <property type="match status" value="1"/>
</dbReference>
<dbReference type="Gene3D" id="2.40.50.140">
    <property type="entry name" value="Nucleic acid-binding proteins"/>
    <property type="match status" value="1"/>
</dbReference>
<dbReference type="PROSITE" id="PS51192">
    <property type="entry name" value="HELICASE_ATP_BIND_1"/>
    <property type="match status" value="1"/>
</dbReference>
<dbReference type="Pfam" id="PF00271">
    <property type="entry name" value="Helicase_C"/>
    <property type="match status" value="1"/>
</dbReference>
<dbReference type="InterPro" id="IPR001650">
    <property type="entry name" value="Helicase_C-like"/>
</dbReference>
<dbReference type="InterPro" id="IPR044742">
    <property type="entry name" value="DEAD/DEAH_RhlB"/>
</dbReference>
<dbReference type="CDD" id="cd18787">
    <property type="entry name" value="SF2_C_DEAD"/>
    <property type="match status" value="1"/>
</dbReference>
<dbReference type="PROSITE" id="PS51857">
    <property type="entry name" value="CSD_2"/>
    <property type="match status" value="1"/>
</dbReference>
<feature type="short sequence motif" description="Q motif" evidence="6">
    <location>
        <begin position="15"/>
        <end position="43"/>
    </location>
</feature>
<dbReference type="SMART" id="SM00357">
    <property type="entry name" value="CSP"/>
    <property type="match status" value="1"/>
</dbReference>
<keyword evidence="2 13" id="KW-0378">Hydrolase</keyword>
<comment type="subcellular location">
    <subcellularLocation>
        <location evidence="7">Cytoplasm</location>
    </subcellularLocation>
</comment>
<evidence type="ECO:0000259" key="9">
    <source>
        <dbReference type="PROSITE" id="PS51192"/>
    </source>
</evidence>
<dbReference type="InterPro" id="IPR027417">
    <property type="entry name" value="P-loop_NTPase"/>
</dbReference>
<evidence type="ECO:0000256" key="2">
    <source>
        <dbReference type="ARBA" id="ARBA00022801"/>
    </source>
</evidence>
<dbReference type="InterPro" id="IPR014001">
    <property type="entry name" value="Helicase_ATP-bd"/>
</dbReference>
<keyword evidence="3 13" id="KW-0347">Helicase</keyword>
<comment type="similarity">
    <text evidence="5">Belongs to the DEAD box helicase family.</text>
</comment>
<dbReference type="GO" id="GO:0003676">
    <property type="term" value="F:nucleic acid binding"/>
    <property type="evidence" value="ECO:0007669"/>
    <property type="project" value="InterPro"/>
</dbReference>
<dbReference type="RefSeq" id="WP_015439889.1">
    <property type="nucleotide sequence ID" value="NC_020520.1"/>
</dbReference>
<evidence type="ECO:0000313" key="14">
    <source>
        <dbReference type="Proteomes" id="UP000011863"/>
    </source>
</evidence>
<feature type="domain" description="DEAD-box RNA helicase Q" evidence="11">
    <location>
        <begin position="15"/>
        <end position="43"/>
    </location>
</feature>
<dbReference type="SMART" id="SM00487">
    <property type="entry name" value="DEXDc"/>
    <property type="match status" value="1"/>
</dbReference>
<dbReference type="InterPro" id="IPR019844">
    <property type="entry name" value="CSD_CS"/>
</dbReference>
<accession>A0A6C7E135</accession>
<dbReference type="InterPro" id="IPR002059">
    <property type="entry name" value="CSP_DNA-bd"/>
</dbReference>
<dbReference type="PROSITE" id="PS00352">
    <property type="entry name" value="CSD_1"/>
    <property type="match status" value="1"/>
</dbReference>
<feature type="region of interest" description="Disordered" evidence="8">
    <location>
        <begin position="409"/>
        <end position="435"/>
    </location>
</feature>
<sequence>MTTIDAGARDASVDTTFADLGLPRKIVDVLERKNMSTPFAIQAAVIPDALDGRDIAGRAPTGSGKTLGFGLPVVAKLVDAKPKRPVALVLAPTRELAEQIMAELNPFTKAVGHHATSIYGGVGYGNQRKALDRGTELVVACPGRLEDLIQMRAIDLRDVTTLVIDEADQMADMGFLPAVRRIVEQTANDRQVLLFSATLDGPVAKLIRDFQHDPVRHEVGPKGPDIHAAHHVFWKMDRAERNQNTAGVIERCGSTIVFTRTRHGADRLAKQLGKLGVTAQPIHGGRSQGQRDRALAAFKDGSADALIATDVAARGIHVNGVSAVVHYDPPADGATYHHRSGRTARAGATGIVVSLVDPSMMKDVKKLQRDVGIQVEVTPPDLDELEVALLLEGSASDDAPVDVVDAVRTEEPRTERAPKRDRVPENTGPVPDGHELGTVKFFNASRGYGFITRDSGGDELFVHFSSIETEGFKTLNEKARVSYVVGQGKKGLEAQAVTVR</sequence>
<evidence type="ECO:0000256" key="3">
    <source>
        <dbReference type="ARBA" id="ARBA00022806"/>
    </source>
</evidence>
<dbReference type="GO" id="GO:0005524">
    <property type="term" value="F:ATP binding"/>
    <property type="evidence" value="ECO:0007669"/>
    <property type="project" value="UniProtKB-KW"/>
</dbReference>
<dbReference type="EC" id="3.6.1.-" evidence="13"/>
<dbReference type="PROSITE" id="PS51194">
    <property type="entry name" value="HELICASE_CTER"/>
    <property type="match status" value="1"/>
</dbReference>
<feature type="domain" description="Helicase ATP-binding" evidence="9">
    <location>
        <begin position="46"/>
        <end position="217"/>
    </location>
</feature>
<protein>
    <submittedName>
        <fullName evidence="13">Putative ATP-dependent RNA helicase</fullName>
        <ecNumber evidence="13">3.6.1.-</ecNumber>
    </submittedName>
</protein>
<reference evidence="13 14" key="1">
    <citation type="journal article" date="2013" name="Int. J. Syst. Evol. Microbiol.">
        <title>Ilumatobacter nonamiense sp. nov. and Ilumatobacter coccineum sp. nov., isolated from seashore sand.</title>
        <authorList>
            <person name="Matsumoto A."/>
            <person name="Kasai H."/>
            <person name="Matsuo Y."/>
            <person name="Shizuri Y."/>
            <person name="Ichikawa N."/>
            <person name="Fujita N."/>
            <person name="Omura S."/>
            <person name="Takahashi Y."/>
        </authorList>
    </citation>
    <scope>NUCLEOTIDE SEQUENCE [LARGE SCALE GENOMIC DNA]</scope>
    <source>
        <strain evidence="14">NBRC 103263 / KCTC 29153 / YM16-304</strain>
    </source>
</reference>
<evidence type="ECO:0000259" key="10">
    <source>
        <dbReference type="PROSITE" id="PS51194"/>
    </source>
</evidence>
<dbReference type="Gene3D" id="3.40.50.300">
    <property type="entry name" value="P-loop containing nucleotide triphosphate hydrolases"/>
    <property type="match status" value="2"/>
</dbReference>
<dbReference type="KEGG" id="aym:YM304_03270"/>
<evidence type="ECO:0000313" key="13">
    <source>
        <dbReference type="EMBL" id="BAN00641.1"/>
    </source>
</evidence>
<dbReference type="InterPro" id="IPR011545">
    <property type="entry name" value="DEAD/DEAH_box_helicase_dom"/>
</dbReference>
<evidence type="ECO:0000256" key="8">
    <source>
        <dbReference type="SAM" id="MobiDB-lite"/>
    </source>
</evidence>
<dbReference type="PANTHER" id="PTHR47959">
    <property type="entry name" value="ATP-DEPENDENT RNA HELICASE RHLE-RELATED"/>
    <property type="match status" value="1"/>
</dbReference>
<keyword evidence="4" id="KW-0067">ATP-binding</keyword>
<dbReference type="CDD" id="cd00268">
    <property type="entry name" value="DEADc"/>
    <property type="match status" value="1"/>
</dbReference>
<dbReference type="Pfam" id="PF00270">
    <property type="entry name" value="DEAD"/>
    <property type="match status" value="1"/>
</dbReference>
<evidence type="ECO:0000256" key="5">
    <source>
        <dbReference type="ARBA" id="ARBA00038437"/>
    </source>
</evidence>
<evidence type="ECO:0000256" key="1">
    <source>
        <dbReference type="ARBA" id="ARBA00022741"/>
    </source>
</evidence>
<dbReference type="PRINTS" id="PR00050">
    <property type="entry name" value="COLDSHOCK"/>
</dbReference>
<name>A0A6C7E135_ILUCY</name>
<keyword evidence="14" id="KW-1185">Reference proteome</keyword>
<dbReference type="SUPFAM" id="SSF50249">
    <property type="entry name" value="Nucleic acid-binding proteins"/>
    <property type="match status" value="1"/>
</dbReference>
<evidence type="ECO:0000259" key="11">
    <source>
        <dbReference type="PROSITE" id="PS51195"/>
    </source>
</evidence>
<evidence type="ECO:0000256" key="7">
    <source>
        <dbReference type="RuleBase" id="RU000408"/>
    </source>
</evidence>
<dbReference type="InterPro" id="IPR014014">
    <property type="entry name" value="RNA_helicase_DEAD_Q_motif"/>
</dbReference>
<dbReference type="PROSITE" id="PS51195">
    <property type="entry name" value="Q_MOTIF"/>
    <property type="match status" value="1"/>
</dbReference>
<dbReference type="EMBL" id="AP012057">
    <property type="protein sequence ID" value="BAN00641.1"/>
    <property type="molecule type" value="Genomic_DNA"/>
</dbReference>
<dbReference type="CDD" id="cd04458">
    <property type="entry name" value="CSP_CDS"/>
    <property type="match status" value="1"/>
</dbReference>
<evidence type="ECO:0000256" key="4">
    <source>
        <dbReference type="ARBA" id="ARBA00022840"/>
    </source>
</evidence>
<dbReference type="GO" id="GO:0016787">
    <property type="term" value="F:hydrolase activity"/>
    <property type="evidence" value="ECO:0007669"/>
    <property type="project" value="UniProtKB-KW"/>
</dbReference>
<dbReference type="Pfam" id="PF00313">
    <property type="entry name" value="CSD"/>
    <property type="match status" value="1"/>
</dbReference>
<dbReference type="InterPro" id="IPR011129">
    <property type="entry name" value="CSD"/>
</dbReference>
<evidence type="ECO:0000256" key="6">
    <source>
        <dbReference type="PROSITE-ProRule" id="PRU00552"/>
    </source>
</evidence>
<dbReference type="GO" id="GO:0005829">
    <property type="term" value="C:cytosol"/>
    <property type="evidence" value="ECO:0007669"/>
    <property type="project" value="TreeGrafter"/>
</dbReference>
<dbReference type="Proteomes" id="UP000011863">
    <property type="component" value="Chromosome"/>
</dbReference>
<proteinExistence type="inferred from homology"/>
<dbReference type="PANTHER" id="PTHR47959:SF13">
    <property type="entry name" value="ATP-DEPENDENT RNA HELICASE RHLE"/>
    <property type="match status" value="1"/>
</dbReference>
<gene>
    <name evidence="13" type="ORF">YM304_03270</name>
</gene>
<dbReference type="AlphaFoldDB" id="A0A6C7E135"/>